<dbReference type="AlphaFoldDB" id="A0A3P2A7F7"/>
<dbReference type="InterPro" id="IPR028098">
    <property type="entry name" value="Glyco_trans_4-like_N"/>
</dbReference>
<name>A0A3P2A7F7_9NEIS</name>
<organism evidence="3 4">
    <name type="scientific">Conchiformibius steedae</name>
    <dbReference type="NCBI Taxonomy" id="153493"/>
    <lineage>
        <taxon>Bacteria</taxon>
        <taxon>Pseudomonadati</taxon>
        <taxon>Pseudomonadota</taxon>
        <taxon>Betaproteobacteria</taxon>
        <taxon>Neisseriales</taxon>
        <taxon>Neisseriaceae</taxon>
        <taxon>Conchiformibius</taxon>
    </lineage>
</organism>
<accession>A0A3P2A7F7</accession>
<keyword evidence="4" id="KW-1185">Reference proteome</keyword>
<dbReference type="InterPro" id="IPR001296">
    <property type="entry name" value="Glyco_trans_1"/>
</dbReference>
<dbReference type="CDD" id="cd03808">
    <property type="entry name" value="GT4_CapM-like"/>
    <property type="match status" value="1"/>
</dbReference>
<proteinExistence type="predicted"/>
<dbReference type="Pfam" id="PF13477">
    <property type="entry name" value="Glyco_trans_4_2"/>
    <property type="match status" value="1"/>
</dbReference>
<keyword evidence="3" id="KW-0808">Transferase</keyword>
<feature type="domain" description="Glycosyltransferase subfamily 4-like N-terminal" evidence="2">
    <location>
        <begin position="6"/>
        <end position="159"/>
    </location>
</feature>
<dbReference type="Pfam" id="PF00534">
    <property type="entry name" value="Glycos_transf_1"/>
    <property type="match status" value="1"/>
</dbReference>
<dbReference type="GO" id="GO:0016757">
    <property type="term" value="F:glycosyltransferase activity"/>
    <property type="evidence" value="ECO:0007669"/>
    <property type="project" value="InterPro"/>
</dbReference>
<evidence type="ECO:0000259" key="1">
    <source>
        <dbReference type="Pfam" id="PF00534"/>
    </source>
</evidence>
<evidence type="ECO:0000259" key="2">
    <source>
        <dbReference type="Pfam" id="PF13477"/>
    </source>
</evidence>
<dbReference type="Gene3D" id="3.40.50.2000">
    <property type="entry name" value="Glycogen Phosphorylase B"/>
    <property type="match status" value="2"/>
</dbReference>
<evidence type="ECO:0000313" key="4">
    <source>
        <dbReference type="Proteomes" id="UP000269923"/>
    </source>
</evidence>
<dbReference type="RefSeq" id="WP_124794097.1">
    <property type="nucleotide sequence ID" value="NZ_RQYC01000002.1"/>
</dbReference>
<dbReference type="OrthoDB" id="9775208at2"/>
<feature type="domain" description="Glycosyl transferase family 1" evidence="1">
    <location>
        <begin position="204"/>
        <end position="359"/>
    </location>
</feature>
<evidence type="ECO:0000313" key="3">
    <source>
        <dbReference type="EMBL" id="RRD91304.1"/>
    </source>
</evidence>
<dbReference type="PANTHER" id="PTHR12526:SF638">
    <property type="entry name" value="SPORE COAT PROTEIN SA"/>
    <property type="match status" value="1"/>
</dbReference>
<dbReference type="EMBL" id="RQYC01000002">
    <property type="protein sequence ID" value="RRD91304.1"/>
    <property type="molecule type" value="Genomic_DNA"/>
</dbReference>
<dbReference type="PANTHER" id="PTHR12526">
    <property type="entry name" value="GLYCOSYLTRANSFERASE"/>
    <property type="match status" value="1"/>
</dbReference>
<protein>
    <submittedName>
        <fullName evidence="3">Glycosyltransferase family 1 protein</fullName>
    </submittedName>
</protein>
<reference evidence="3 4" key="1">
    <citation type="submission" date="2018-11" db="EMBL/GenBank/DDBJ databases">
        <title>Genomes From Bacteria Associated with the Canine Oral Cavity: a Test Case for Automated Genome-Based Taxonomic Assignment.</title>
        <authorList>
            <person name="Coil D.A."/>
            <person name="Jospin G."/>
            <person name="Darling A.E."/>
            <person name="Wallis C."/>
            <person name="Davis I.J."/>
            <person name="Harris S."/>
            <person name="Eisen J.A."/>
            <person name="Holcombe L.J."/>
            <person name="O'Flynn C."/>
        </authorList>
    </citation>
    <scope>NUCLEOTIDE SEQUENCE [LARGE SCALE GENOMIC DNA]</scope>
    <source>
        <strain evidence="3 4">COT-280</strain>
    </source>
</reference>
<gene>
    <name evidence="3" type="ORF">EII21_02655</name>
</gene>
<dbReference type="Proteomes" id="UP000269923">
    <property type="component" value="Unassembled WGS sequence"/>
</dbReference>
<comment type="caution">
    <text evidence="3">The sequence shown here is derived from an EMBL/GenBank/DDBJ whole genome shotgun (WGS) entry which is preliminary data.</text>
</comment>
<dbReference type="SUPFAM" id="SSF53756">
    <property type="entry name" value="UDP-Glycosyltransferase/glycogen phosphorylase"/>
    <property type="match status" value="1"/>
</dbReference>
<sequence>MSINKKIILIGTVASSFYGFRLDLIKELILRKYQVYAFISEYSFGDLEKIRELRVIPIVYNLNRGGLNPFSDIKTVYQLADKIKIIQPDLVFSFFVKPVIWGTLAARLAKVPHVVGMLEGLGYSFTEQPEGLSIKAKLIKNIQAFLYRIALPKLDKLIFLNPDDPKDLLDKYQIEVKQVEILGGIGLSLEDYPYTPIPSSQKIIRFLFIGRLLREKGIHEFISAAKIVKSVFPNTIFTVLGSIDDSNPGALTQSQLDSYIQSGLIEYAGQVSNVAEWIKKSHIFVLPSYYREGVPRSTQEAMAVGRPVITTDVPGCRETVENGVNGFLVPKWNSERLAEKMIYFIENPKQINIMGQESYRIAKDKFDSHKVNERLLKIMGL</sequence>